<dbReference type="Proteomes" id="UP000608955">
    <property type="component" value="Unassembled WGS sequence"/>
</dbReference>
<accession>A0A918Y5V6</accession>
<evidence type="ECO:0008006" key="4">
    <source>
        <dbReference type="Google" id="ProtNLM"/>
    </source>
</evidence>
<dbReference type="SUPFAM" id="SSF143011">
    <property type="entry name" value="RelE-like"/>
    <property type="match status" value="1"/>
</dbReference>
<proteinExistence type="predicted"/>
<protein>
    <recommendedName>
        <fullName evidence="4">Type II toxin-antitoxin system RelE/ParE family toxin</fullName>
    </recommendedName>
</protein>
<evidence type="ECO:0000256" key="1">
    <source>
        <dbReference type="ARBA" id="ARBA00022649"/>
    </source>
</evidence>
<comment type="caution">
    <text evidence="2">The sequence shown here is derived from an EMBL/GenBank/DDBJ whole genome shotgun (WGS) entry which is preliminary data.</text>
</comment>
<dbReference type="EMBL" id="BMVF01000010">
    <property type="protein sequence ID" value="GHD91348.1"/>
    <property type="molecule type" value="Genomic_DNA"/>
</dbReference>
<gene>
    <name evidence="2" type="ORF">GCM10010508_39850</name>
</gene>
<dbReference type="AlphaFoldDB" id="A0A918Y5V6"/>
<name>A0A918Y5V6_9ACTN</name>
<keyword evidence="3" id="KW-1185">Reference proteome</keyword>
<reference evidence="2" key="2">
    <citation type="submission" date="2020-09" db="EMBL/GenBank/DDBJ databases">
        <authorList>
            <person name="Sun Q."/>
            <person name="Ohkuma M."/>
        </authorList>
    </citation>
    <scope>NUCLEOTIDE SEQUENCE</scope>
    <source>
        <strain evidence="2">JCM 4654</strain>
    </source>
</reference>
<evidence type="ECO:0000313" key="2">
    <source>
        <dbReference type="EMBL" id="GHD91348.1"/>
    </source>
</evidence>
<organism evidence="2 3">
    <name type="scientific">Streptomyces naganishii JCM 4654</name>
    <dbReference type="NCBI Taxonomy" id="1306179"/>
    <lineage>
        <taxon>Bacteria</taxon>
        <taxon>Bacillati</taxon>
        <taxon>Actinomycetota</taxon>
        <taxon>Actinomycetes</taxon>
        <taxon>Kitasatosporales</taxon>
        <taxon>Streptomycetaceae</taxon>
        <taxon>Streptomyces</taxon>
    </lineage>
</organism>
<evidence type="ECO:0000313" key="3">
    <source>
        <dbReference type="Proteomes" id="UP000608955"/>
    </source>
</evidence>
<dbReference type="InterPro" id="IPR035093">
    <property type="entry name" value="RelE/ParE_toxin_dom_sf"/>
</dbReference>
<dbReference type="InterPro" id="IPR007712">
    <property type="entry name" value="RelE/ParE_toxin"/>
</dbReference>
<reference evidence="2" key="1">
    <citation type="journal article" date="2014" name="Int. J. Syst. Evol. Microbiol.">
        <title>Complete genome sequence of Corynebacterium casei LMG S-19264T (=DSM 44701T), isolated from a smear-ripened cheese.</title>
        <authorList>
            <consortium name="US DOE Joint Genome Institute (JGI-PGF)"/>
            <person name="Walter F."/>
            <person name="Albersmeier A."/>
            <person name="Kalinowski J."/>
            <person name="Ruckert C."/>
        </authorList>
    </citation>
    <scope>NUCLEOTIDE SEQUENCE</scope>
    <source>
        <strain evidence="2">JCM 4654</strain>
    </source>
</reference>
<sequence length="83" mass="9158">MTYAVVWEHHAMNEFRWLRAIDPVGAKACAAAVRELAEEPRPEAAHALGSSGYYRLPVGAWRVLYRPDGGTVTVHVLKVGRTA</sequence>
<dbReference type="Pfam" id="PF05016">
    <property type="entry name" value="ParE_toxin"/>
    <property type="match status" value="1"/>
</dbReference>
<dbReference type="Gene3D" id="3.30.2310.20">
    <property type="entry name" value="RelE-like"/>
    <property type="match status" value="1"/>
</dbReference>
<keyword evidence="1" id="KW-1277">Toxin-antitoxin system</keyword>